<feature type="region of interest" description="Disordered" evidence="3">
    <location>
        <begin position="89"/>
        <end position="145"/>
    </location>
</feature>
<evidence type="ECO:0000259" key="4">
    <source>
        <dbReference type="PROSITE" id="PS50977"/>
    </source>
</evidence>
<evidence type="ECO:0000256" key="1">
    <source>
        <dbReference type="ARBA" id="ARBA00023125"/>
    </source>
</evidence>
<sequence length="315" mass="33057">MLQTFELGEATAHARRGERWLVTRTQTQQRTRAGVLAAARDELAEHGFRAAGTGAIAERAGLTRGAVYFNLSGKRALCFAVLAELAERAPSTTGPAPGRARRGRGPRRARPGLGHATGVRRGGAGRPRLRGGRARRRSRAGAAGLGADLIPEVTADEGPRRPNRRLLEVDALLVAPALEALQPLTPVPGAPPRRSVRLAKTVLTTLHGASRTAAAAPCFIEPFGLAGRPAPERRARSASEGQVPVTEVKARGPQSSSESNNRSRASPPASVSGASPGSGCSAQMIFPSDVYRVPQRSDSWATRNSPRPPSSVVAA</sequence>
<reference evidence="5 6" key="1">
    <citation type="submission" date="2019-05" db="EMBL/GenBank/DDBJ databases">
        <title>Streptomyces marianii sp. nov., a novel marine actinomycete from southern coast of India.</title>
        <authorList>
            <person name="Iniyan A.M."/>
            <person name="Wink J."/>
            <person name="Ramprasad E."/>
            <person name="Ramana C.V."/>
            <person name="Bunk B."/>
            <person name="Sproer C."/>
            <person name="Joseph F.-J.R.S."/>
            <person name="Vincent S.G.P."/>
        </authorList>
    </citation>
    <scope>NUCLEOTIDE SEQUENCE [LARGE SCALE GENOMIC DNA]</scope>
    <source>
        <strain evidence="5 6">ICN19</strain>
    </source>
</reference>
<feature type="DNA-binding region" description="H-T-H motif" evidence="2">
    <location>
        <begin position="52"/>
        <end position="71"/>
    </location>
</feature>
<feature type="region of interest" description="Disordered" evidence="3">
    <location>
        <begin position="229"/>
        <end position="315"/>
    </location>
</feature>
<feature type="domain" description="HTH tetR-type" evidence="4">
    <location>
        <begin position="29"/>
        <end position="89"/>
    </location>
</feature>
<proteinExistence type="predicted"/>
<feature type="compositionally biased region" description="Basic residues" evidence="3">
    <location>
        <begin position="99"/>
        <end position="110"/>
    </location>
</feature>
<accession>A0A5R9EBX4</accession>
<dbReference type="OrthoDB" id="7252896at2"/>
<keyword evidence="1 2" id="KW-0238">DNA-binding</keyword>
<protein>
    <submittedName>
        <fullName evidence="5">Helix-turn-helix transcriptional regulator</fullName>
    </submittedName>
</protein>
<dbReference type="AlphaFoldDB" id="A0A5R9EBX4"/>
<evidence type="ECO:0000256" key="2">
    <source>
        <dbReference type="PROSITE-ProRule" id="PRU00335"/>
    </source>
</evidence>
<feature type="compositionally biased region" description="Low complexity" evidence="3">
    <location>
        <begin position="255"/>
        <end position="282"/>
    </location>
</feature>
<dbReference type="SUPFAM" id="SSF46689">
    <property type="entry name" value="Homeodomain-like"/>
    <property type="match status" value="1"/>
</dbReference>
<comment type="caution">
    <text evidence="5">The sequence shown here is derived from an EMBL/GenBank/DDBJ whole genome shotgun (WGS) entry which is preliminary data.</text>
</comment>
<dbReference type="Proteomes" id="UP000305921">
    <property type="component" value="Unassembled WGS sequence"/>
</dbReference>
<feature type="compositionally biased region" description="Basic residues" evidence="3">
    <location>
        <begin position="127"/>
        <end position="139"/>
    </location>
</feature>
<dbReference type="PROSITE" id="PS50977">
    <property type="entry name" value="HTH_TETR_2"/>
    <property type="match status" value="1"/>
</dbReference>
<dbReference type="EMBL" id="VAWE01000001">
    <property type="protein sequence ID" value="TLQ47468.1"/>
    <property type="molecule type" value="Genomic_DNA"/>
</dbReference>
<evidence type="ECO:0000256" key="3">
    <source>
        <dbReference type="SAM" id="MobiDB-lite"/>
    </source>
</evidence>
<organism evidence="5 6">
    <name type="scientific">Streptomyces marianii</name>
    <dbReference type="NCBI Taxonomy" id="1817406"/>
    <lineage>
        <taxon>Bacteria</taxon>
        <taxon>Bacillati</taxon>
        <taxon>Actinomycetota</taxon>
        <taxon>Actinomycetes</taxon>
        <taxon>Kitasatosporales</taxon>
        <taxon>Streptomycetaceae</taxon>
        <taxon>Streptomyces</taxon>
    </lineage>
</organism>
<dbReference type="Gene3D" id="1.10.357.10">
    <property type="entry name" value="Tetracycline Repressor, domain 2"/>
    <property type="match status" value="1"/>
</dbReference>
<dbReference type="Pfam" id="PF00440">
    <property type="entry name" value="TetR_N"/>
    <property type="match status" value="1"/>
</dbReference>
<feature type="compositionally biased region" description="Polar residues" evidence="3">
    <location>
        <begin position="296"/>
        <end position="305"/>
    </location>
</feature>
<name>A0A5R9EBX4_9ACTN</name>
<dbReference type="GO" id="GO:0003677">
    <property type="term" value="F:DNA binding"/>
    <property type="evidence" value="ECO:0007669"/>
    <property type="project" value="UniProtKB-UniRule"/>
</dbReference>
<evidence type="ECO:0000313" key="5">
    <source>
        <dbReference type="EMBL" id="TLQ47468.1"/>
    </source>
</evidence>
<dbReference type="InterPro" id="IPR009057">
    <property type="entry name" value="Homeodomain-like_sf"/>
</dbReference>
<dbReference type="PRINTS" id="PR00455">
    <property type="entry name" value="HTHTETR"/>
</dbReference>
<gene>
    <name evidence="5" type="ORF">FEF34_35025</name>
</gene>
<dbReference type="InterPro" id="IPR001647">
    <property type="entry name" value="HTH_TetR"/>
</dbReference>
<evidence type="ECO:0000313" key="6">
    <source>
        <dbReference type="Proteomes" id="UP000305921"/>
    </source>
</evidence>
<keyword evidence="6" id="KW-1185">Reference proteome</keyword>